<proteinExistence type="predicted"/>
<gene>
    <name evidence="2" type="ORF">HMPREF9454_00940</name>
</gene>
<organism evidence="2 3">
    <name type="scientific">Megamonas funiformis YIT 11815</name>
    <dbReference type="NCBI Taxonomy" id="742816"/>
    <lineage>
        <taxon>Bacteria</taxon>
        <taxon>Bacillati</taxon>
        <taxon>Bacillota</taxon>
        <taxon>Negativicutes</taxon>
        <taxon>Selenomonadales</taxon>
        <taxon>Selenomonadaceae</taxon>
        <taxon>Megamonas</taxon>
    </lineage>
</organism>
<sequence length="341" mass="38969">MIVTPSVCRYDVILQNKYFLRECIQFLTLEDRLDEVAYCGKVKLAVPDDQFTGLPIIIPGMEIRISGTKFGESKYSYLIQPGVVWDVEIDNRERRNWNLTIYDRTIYLSKSEDQFLFQEGTTASDRIKQICSEWNIPILNIPDTKQALAQDVVRAKSLWNIIQDQLKETAEKSGKLFTVRMQPDGLELFEIGSNVDPWVFEFAVNLQSVRQKQTLNGAVTKVKVLGKQEKGSTAPIEFETNADIDKYGTIQKVIPYKKGLDTNAIQQKATNTLAGIQETVTVEAIDINTIRKGDKVIVQGWEDGLYVISVKHNCNSPGIMQMELASLEYIRRRYYRSEKSF</sequence>
<evidence type="ECO:0000313" key="2">
    <source>
        <dbReference type="EMBL" id="EHR37696.1"/>
    </source>
</evidence>
<dbReference type="Pfam" id="PF24032">
    <property type="entry name" value="YQBQ"/>
    <property type="match status" value="1"/>
</dbReference>
<dbReference type="GeneID" id="62778352"/>
<dbReference type="InterPro" id="IPR056937">
    <property type="entry name" value="YqbQ/XkdQ"/>
</dbReference>
<dbReference type="Proteomes" id="UP000005963">
    <property type="component" value="Unassembled WGS sequence"/>
</dbReference>
<reference evidence="2 3" key="1">
    <citation type="submission" date="2012-01" db="EMBL/GenBank/DDBJ databases">
        <title>The Genome Sequence of Megamonas funiformis YIT 11815.</title>
        <authorList>
            <consortium name="The Broad Institute Genome Sequencing Platform"/>
            <person name="Earl A."/>
            <person name="Ward D."/>
            <person name="Feldgarden M."/>
            <person name="Gevers D."/>
            <person name="Morotomi M."/>
            <person name="Young S.K."/>
            <person name="Zeng Q."/>
            <person name="Gargeya S."/>
            <person name="Fitzgerald M."/>
            <person name="Haas B."/>
            <person name="Abouelleil A."/>
            <person name="Alvarado L."/>
            <person name="Arachchi H.M."/>
            <person name="Berlin A."/>
            <person name="Chapman S.B."/>
            <person name="Gearin G."/>
            <person name="Goldberg J."/>
            <person name="Griggs A."/>
            <person name="Gujja S."/>
            <person name="Hansen M."/>
            <person name="Heiman D."/>
            <person name="Howarth C."/>
            <person name="Larimer J."/>
            <person name="Lui A."/>
            <person name="MacDonald P.J.P."/>
            <person name="McCowen C."/>
            <person name="Montmayeur A."/>
            <person name="Murphy C."/>
            <person name="Neiman D."/>
            <person name="Pearson M."/>
            <person name="Priest M."/>
            <person name="Roberts A."/>
            <person name="Saif S."/>
            <person name="Shea T."/>
            <person name="Sisk P."/>
            <person name="Stolte C."/>
            <person name="Sykes S."/>
            <person name="Wortman J."/>
            <person name="Nusbaum C."/>
            <person name="Birren B."/>
        </authorList>
    </citation>
    <scope>NUCLEOTIDE SEQUENCE [LARGE SCALE GENOMIC DNA]</scope>
    <source>
        <strain evidence="2 3">YIT 11815</strain>
    </source>
</reference>
<name>A0ABN0EJ94_9FIRM</name>
<dbReference type="EMBL" id="ADMB01000046">
    <property type="protein sequence ID" value="EHR37696.1"/>
    <property type="molecule type" value="Genomic_DNA"/>
</dbReference>
<comment type="caution">
    <text evidence="2">The sequence shown here is derived from an EMBL/GenBank/DDBJ whole genome shotgun (WGS) entry which is preliminary data.</text>
</comment>
<evidence type="ECO:0000313" key="3">
    <source>
        <dbReference type="Proteomes" id="UP000005963"/>
    </source>
</evidence>
<accession>A0ABN0EJ94</accession>
<protein>
    <recommendedName>
        <fullName evidence="1">YqbQ/XkdQ domain-containing protein</fullName>
    </recommendedName>
</protein>
<evidence type="ECO:0000259" key="1">
    <source>
        <dbReference type="Pfam" id="PF24032"/>
    </source>
</evidence>
<feature type="domain" description="YqbQ/XkdQ" evidence="1">
    <location>
        <begin position="82"/>
        <end position="324"/>
    </location>
</feature>
<dbReference type="RefSeq" id="WP_008538214.1">
    <property type="nucleotide sequence ID" value="NZ_JH601090.1"/>
</dbReference>
<keyword evidence="3" id="KW-1185">Reference proteome</keyword>